<dbReference type="AlphaFoldDB" id="A0A232EMD1"/>
<dbReference type="Proteomes" id="UP000215335">
    <property type="component" value="Unassembled WGS sequence"/>
</dbReference>
<proteinExistence type="predicted"/>
<evidence type="ECO:0000313" key="1">
    <source>
        <dbReference type="EMBL" id="OXU19462.1"/>
    </source>
</evidence>
<name>A0A232EMD1_9HYME</name>
<keyword evidence="2" id="KW-1185">Reference proteome</keyword>
<sequence length="21" mass="2505">MTLKGTTLIKIMKEYMFTLNK</sequence>
<accession>A0A232EMD1</accession>
<reference evidence="1 2" key="1">
    <citation type="journal article" date="2017" name="Curr. Biol.">
        <title>The Evolution of Venom by Co-option of Single-Copy Genes.</title>
        <authorList>
            <person name="Martinson E.O."/>
            <person name="Mrinalini"/>
            <person name="Kelkar Y.D."/>
            <person name="Chang C.H."/>
            <person name="Werren J.H."/>
        </authorList>
    </citation>
    <scope>NUCLEOTIDE SEQUENCE [LARGE SCALE GENOMIC DNA]</scope>
    <source>
        <strain evidence="1 2">Alberta</strain>
        <tissue evidence="1">Whole body</tissue>
    </source>
</reference>
<dbReference type="EMBL" id="NNAY01003403">
    <property type="protein sequence ID" value="OXU19462.1"/>
    <property type="molecule type" value="Genomic_DNA"/>
</dbReference>
<organism evidence="1 2">
    <name type="scientific">Trichomalopsis sarcophagae</name>
    <dbReference type="NCBI Taxonomy" id="543379"/>
    <lineage>
        <taxon>Eukaryota</taxon>
        <taxon>Metazoa</taxon>
        <taxon>Ecdysozoa</taxon>
        <taxon>Arthropoda</taxon>
        <taxon>Hexapoda</taxon>
        <taxon>Insecta</taxon>
        <taxon>Pterygota</taxon>
        <taxon>Neoptera</taxon>
        <taxon>Endopterygota</taxon>
        <taxon>Hymenoptera</taxon>
        <taxon>Apocrita</taxon>
        <taxon>Proctotrupomorpha</taxon>
        <taxon>Chalcidoidea</taxon>
        <taxon>Pteromalidae</taxon>
        <taxon>Pteromalinae</taxon>
        <taxon>Trichomalopsis</taxon>
    </lineage>
</organism>
<protein>
    <submittedName>
        <fullName evidence="1">Uncharacterized protein</fullName>
    </submittedName>
</protein>
<evidence type="ECO:0000313" key="2">
    <source>
        <dbReference type="Proteomes" id="UP000215335"/>
    </source>
</evidence>
<comment type="caution">
    <text evidence="1">The sequence shown here is derived from an EMBL/GenBank/DDBJ whole genome shotgun (WGS) entry which is preliminary data.</text>
</comment>
<gene>
    <name evidence="1" type="ORF">TSAR_005782</name>
</gene>